<feature type="chain" id="PRO_5032660992" evidence="1">
    <location>
        <begin position="24"/>
        <end position="167"/>
    </location>
</feature>
<reference evidence="2 3" key="1">
    <citation type="submission" date="2020-04" db="EMBL/GenBank/DDBJ databases">
        <title>Ramlibacter sp. G-1-2-2 isolated from soil.</title>
        <authorList>
            <person name="Dahal R.H."/>
        </authorList>
    </citation>
    <scope>NUCLEOTIDE SEQUENCE [LARGE SCALE GENOMIC DNA]</scope>
    <source>
        <strain evidence="2 3">G-1-2-2</strain>
    </source>
</reference>
<dbReference type="Proteomes" id="UP000541185">
    <property type="component" value="Unassembled WGS sequence"/>
</dbReference>
<proteinExistence type="predicted"/>
<evidence type="ECO:0000256" key="1">
    <source>
        <dbReference type="SAM" id="SignalP"/>
    </source>
</evidence>
<dbReference type="EMBL" id="JABBFX010000001">
    <property type="protein sequence ID" value="NML42480.1"/>
    <property type="molecule type" value="Genomic_DNA"/>
</dbReference>
<name>A0A848H087_9BURK</name>
<evidence type="ECO:0000313" key="3">
    <source>
        <dbReference type="Proteomes" id="UP000541185"/>
    </source>
</evidence>
<evidence type="ECO:0000313" key="2">
    <source>
        <dbReference type="EMBL" id="NML42480.1"/>
    </source>
</evidence>
<dbReference type="Pfam" id="PF07813">
    <property type="entry name" value="LTXXQ"/>
    <property type="match status" value="1"/>
</dbReference>
<comment type="caution">
    <text evidence="2">The sequence shown here is derived from an EMBL/GenBank/DDBJ whole genome shotgun (WGS) entry which is preliminary data.</text>
</comment>
<dbReference type="GO" id="GO:0042597">
    <property type="term" value="C:periplasmic space"/>
    <property type="evidence" value="ECO:0007669"/>
    <property type="project" value="InterPro"/>
</dbReference>
<dbReference type="AlphaFoldDB" id="A0A848H087"/>
<dbReference type="RefSeq" id="WP_169416687.1">
    <property type="nucleotide sequence ID" value="NZ_JABBFX010000001.1"/>
</dbReference>
<sequence length="167" mass="18821">MKRMQKHLLTAGLLAGIGLSAFAQPAPGGPGGPGEHRPMDPARMQEMRARMEQRMNERMEFFKFKLKITPAQEGAWGAWTAAIKPTGARPQRPDRAEFERLSTPERIDRIRAMRATRQAEMDKRFDATKAFYAQLDPAQRKVFDQESMNMLGGGHRGHEGGGRHHRG</sequence>
<keyword evidence="1" id="KW-0732">Signal</keyword>
<gene>
    <name evidence="2" type="ORF">HHL11_01880</name>
</gene>
<accession>A0A848H087</accession>
<organism evidence="2 3">
    <name type="scientific">Ramlibacter agri</name>
    <dbReference type="NCBI Taxonomy" id="2728837"/>
    <lineage>
        <taxon>Bacteria</taxon>
        <taxon>Pseudomonadati</taxon>
        <taxon>Pseudomonadota</taxon>
        <taxon>Betaproteobacteria</taxon>
        <taxon>Burkholderiales</taxon>
        <taxon>Comamonadaceae</taxon>
        <taxon>Ramlibacter</taxon>
    </lineage>
</organism>
<dbReference type="InterPro" id="IPR012899">
    <property type="entry name" value="LTXXQ"/>
</dbReference>
<keyword evidence="3" id="KW-1185">Reference proteome</keyword>
<feature type="signal peptide" evidence="1">
    <location>
        <begin position="1"/>
        <end position="23"/>
    </location>
</feature>
<protein>
    <submittedName>
        <fullName evidence="2">Spy/CpxP family protein refolding chaperone</fullName>
    </submittedName>
</protein>